<keyword evidence="5" id="KW-0472">Membrane</keyword>
<dbReference type="InterPro" id="IPR002889">
    <property type="entry name" value="WSC_carb-bd"/>
</dbReference>
<keyword evidence="6" id="KW-0325">Glycoprotein</keyword>
<evidence type="ECO:0000313" key="10">
    <source>
        <dbReference type="Proteomes" id="UP000015101"/>
    </source>
</evidence>
<reference evidence="8 10" key="2">
    <citation type="journal article" date="2013" name="Nature">
        <title>Insights into bilaterian evolution from three spiralian genomes.</title>
        <authorList>
            <person name="Simakov O."/>
            <person name="Marletaz F."/>
            <person name="Cho S.J."/>
            <person name="Edsinger-Gonzales E."/>
            <person name="Havlak P."/>
            <person name="Hellsten U."/>
            <person name="Kuo D.H."/>
            <person name="Larsson T."/>
            <person name="Lv J."/>
            <person name="Arendt D."/>
            <person name="Savage R."/>
            <person name="Osoegawa K."/>
            <person name="de Jong P."/>
            <person name="Grimwood J."/>
            <person name="Chapman J.A."/>
            <person name="Shapiro H."/>
            <person name="Aerts A."/>
            <person name="Otillar R.P."/>
            <person name="Terry A.Y."/>
            <person name="Boore J.L."/>
            <person name="Grigoriev I.V."/>
            <person name="Lindberg D.R."/>
            <person name="Seaver E.C."/>
            <person name="Weisblat D.A."/>
            <person name="Putnam N.H."/>
            <person name="Rokhsar D.S."/>
        </authorList>
    </citation>
    <scope>NUCLEOTIDE SEQUENCE</scope>
</reference>
<comment type="subcellular location">
    <subcellularLocation>
        <location evidence="1">Membrane</location>
        <topology evidence="1">Single-pass membrane protein</topology>
    </subcellularLocation>
</comment>
<keyword evidence="10" id="KW-1185">Reference proteome</keyword>
<dbReference type="RefSeq" id="XP_009024521.1">
    <property type="nucleotide sequence ID" value="XM_009026273.1"/>
</dbReference>
<evidence type="ECO:0000259" key="7">
    <source>
        <dbReference type="PROSITE" id="PS51212"/>
    </source>
</evidence>
<keyword evidence="3" id="KW-0732">Signal</keyword>
<dbReference type="GO" id="GO:0007165">
    <property type="term" value="P:signal transduction"/>
    <property type="evidence" value="ECO:0000318"/>
    <property type="project" value="GO_Central"/>
</dbReference>
<dbReference type="InterPro" id="IPR051836">
    <property type="entry name" value="Kremen_rcpt"/>
</dbReference>
<dbReference type="PANTHER" id="PTHR24269">
    <property type="entry name" value="KREMEN PROTEIN"/>
    <property type="match status" value="1"/>
</dbReference>
<name>T1FCT1_HELRO</name>
<dbReference type="STRING" id="6412.T1FCT1"/>
<dbReference type="PANTHER" id="PTHR24269:SF16">
    <property type="entry name" value="PROTEIN SLG1"/>
    <property type="match status" value="1"/>
</dbReference>
<evidence type="ECO:0000256" key="5">
    <source>
        <dbReference type="ARBA" id="ARBA00023136"/>
    </source>
</evidence>
<evidence type="ECO:0000256" key="3">
    <source>
        <dbReference type="ARBA" id="ARBA00022729"/>
    </source>
</evidence>
<accession>T1FCT1</accession>
<dbReference type="SMART" id="SM00321">
    <property type="entry name" value="WSC"/>
    <property type="match status" value="1"/>
</dbReference>
<gene>
    <name evidence="9" type="primary">20206630</name>
    <name evidence="8" type="ORF">HELRODRAFT_178131</name>
</gene>
<evidence type="ECO:0000256" key="6">
    <source>
        <dbReference type="ARBA" id="ARBA00023180"/>
    </source>
</evidence>
<evidence type="ECO:0000256" key="2">
    <source>
        <dbReference type="ARBA" id="ARBA00022692"/>
    </source>
</evidence>
<dbReference type="InParanoid" id="T1FCT1"/>
<dbReference type="PROSITE" id="PS51212">
    <property type="entry name" value="WSC"/>
    <property type="match status" value="1"/>
</dbReference>
<feature type="domain" description="WSC" evidence="7">
    <location>
        <begin position="140"/>
        <end position="229"/>
    </location>
</feature>
<evidence type="ECO:0000256" key="1">
    <source>
        <dbReference type="ARBA" id="ARBA00004167"/>
    </source>
</evidence>
<reference evidence="9" key="3">
    <citation type="submission" date="2015-06" db="UniProtKB">
        <authorList>
            <consortium name="EnsemblMetazoa"/>
        </authorList>
    </citation>
    <scope>IDENTIFICATION</scope>
</reference>
<dbReference type="EMBL" id="AMQM01006308">
    <property type="status" value="NOT_ANNOTATED_CDS"/>
    <property type="molecule type" value="Genomic_DNA"/>
</dbReference>
<keyword evidence="4" id="KW-1133">Transmembrane helix</keyword>
<dbReference type="eggNOG" id="ENOG502SCEB">
    <property type="taxonomic scope" value="Eukaryota"/>
</dbReference>
<dbReference type="KEGG" id="hro:HELRODRAFT_178131"/>
<evidence type="ECO:0000313" key="8">
    <source>
        <dbReference type="EMBL" id="ESN97345.1"/>
    </source>
</evidence>
<evidence type="ECO:0000313" key="9">
    <source>
        <dbReference type="EnsemblMetazoa" id="HelroP178131"/>
    </source>
</evidence>
<organism evidence="9 10">
    <name type="scientific">Helobdella robusta</name>
    <name type="common">Californian leech</name>
    <dbReference type="NCBI Taxonomy" id="6412"/>
    <lineage>
        <taxon>Eukaryota</taxon>
        <taxon>Metazoa</taxon>
        <taxon>Spiralia</taxon>
        <taxon>Lophotrochozoa</taxon>
        <taxon>Annelida</taxon>
        <taxon>Clitellata</taxon>
        <taxon>Hirudinea</taxon>
        <taxon>Rhynchobdellida</taxon>
        <taxon>Glossiphoniidae</taxon>
        <taxon>Helobdella</taxon>
    </lineage>
</organism>
<dbReference type="Pfam" id="PF01822">
    <property type="entry name" value="WSC"/>
    <property type="match status" value="1"/>
</dbReference>
<dbReference type="HOGENOM" id="CLU_1139084_0_0_1"/>
<dbReference type="GO" id="GO:0004888">
    <property type="term" value="F:transmembrane signaling receptor activity"/>
    <property type="evidence" value="ECO:0000318"/>
    <property type="project" value="GO_Central"/>
</dbReference>
<protein>
    <recommendedName>
        <fullName evidence="7">WSC domain-containing protein</fullName>
    </recommendedName>
</protein>
<reference evidence="10" key="1">
    <citation type="submission" date="2012-12" db="EMBL/GenBank/DDBJ databases">
        <authorList>
            <person name="Hellsten U."/>
            <person name="Grimwood J."/>
            <person name="Chapman J.A."/>
            <person name="Shapiro H."/>
            <person name="Aerts A."/>
            <person name="Otillar R.P."/>
            <person name="Terry A.Y."/>
            <person name="Boore J.L."/>
            <person name="Simakov O."/>
            <person name="Marletaz F."/>
            <person name="Cho S.-J."/>
            <person name="Edsinger-Gonzales E."/>
            <person name="Havlak P."/>
            <person name="Kuo D.-H."/>
            <person name="Larsson T."/>
            <person name="Lv J."/>
            <person name="Arendt D."/>
            <person name="Savage R."/>
            <person name="Osoegawa K."/>
            <person name="de Jong P."/>
            <person name="Lindberg D.R."/>
            <person name="Seaver E.C."/>
            <person name="Weisblat D.A."/>
            <person name="Putnam N.H."/>
            <person name="Grigoriev I.V."/>
            <person name="Rokhsar D.S."/>
        </authorList>
    </citation>
    <scope>NUCLEOTIDE SEQUENCE</scope>
</reference>
<dbReference type="AlphaFoldDB" id="T1FCT1"/>
<proteinExistence type="predicted"/>
<dbReference type="GeneID" id="20206630"/>
<dbReference type="EnsemblMetazoa" id="HelroT178131">
    <property type="protein sequence ID" value="HelroP178131"/>
    <property type="gene ID" value="HelroG178131"/>
</dbReference>
<dbReference type="EMBL" id="KB097379">
    <property type="protein sequence ID" value="ESN97345.1"/>
    <property type="molecule type" value="Genomic_DNA"/>
</dbReference>
<evidence type="ECO:0000256" key="4">
    <source>
        <dbReference type="ARBA" id="ARBA00022989"/>
    </source>
</evidence>
<dbReference type="CTD" id="20206630"/>
<keyword evidence="2" id="KW-0812">Transmembrane</keyword>
<dbReference type="Proteomes" id="UP000015101">
    <property type="component" value="Unassembled WGS sequence"/>
</dbReference>
<sequence>MKITFLPNKNSYGLKTCAIDNPDVQHSFGYDSHLKCIALCSTVNSCVGCSYQLDQKLCSLFLDRTKLTTKYEVSENCVLYQLVNRINEPRHELGGVLDLFVTSRSFPIVNSLIFPTGVLSDHGLIQREKTILKTKFDDVSAHYVGCYIDEASRDLIHQEPNDVSLTVEKCWKICGDLKYTVFALQNSDQCFCSHSHGKYGMDSGCVARCKGSADEICGGYWRNSLYTVCDNAMYGQNCNVKCPCAPTCVCHRLTGDTV</sequence>
<dbReference type="GO" id="GO:0005886">
    <property type="term" value="C:plasma membrane"/>
    <property type="evidence" value="ECO:0000318"/>
    <property type="project" value="GO_Central"/>
</dbReference>
<dbReference type="OrthoDB" id="5985073at2759"/>